<keyword evidence="5" id="KW-1185">Reference proteome</keyword>
<protein>
    <recommendedName>
        <fullName evidence="1">Sugar fermentation stimulation protein homolog</fullName>
    </recommendedName>
</protein>
<sequence>MKYEKIVHGRFLKRLNRFIAEVIINGTKELVHIKNTGRLRELLLPEAEVSLEPSNNPNRKTRYSLIAVKANGEWVNIDSQAPNAVAFEALKAGKLRELGYPHLVKREVTYQDSRFDLYFEREEKKVFMEVKGVTLAKNGMAMFPDAPTTRGTRHLVELSKAVQDGYEGVILFVVQRPDCHGFSPNHEMDHEFATALLDASRRGVQVLAYDAIVKEDELVLDKPLPIELYEME</sequence>
<evidence type="ECO:0000256" key="1">
    <source>
        <dbReference type="HAMAP-Rule" id="MF_00095"/>
    </source>
</evidence>
<dbReference type="EMBL" id="JAUSTU010000030">
    <property type="protein sequence ID" value="MDQ0157549.1"/>
    <property type="molecule type" value="Genomic_DNA"/>
</dbReference>
<dbReference type="Pfam" id="PF17746">
    <property type="entry name" value="SfsA_N"/>
    <property type="match status" value="1"/>
</dbReference>
<gene>
    <name evidence="1" type="primary">sfsA</name>
    <name evidence="4" type="ORF">J2S07_003893</name>
</gene>
<dbReference type="Proteomes" id="UP001231362">
    <property type="component" value="Unassembled WGS sequence"/>
</dbReference>
<evidence type="ECO:0000313" key="5">
    <source>
        <dbReference type="Proteomes" id="UP001231362"/>
    </source>
</evidence>
<accession>A0ABT9V9D4</accession>
<dbReference type="Gene3D" id="3.40.1350.60">
    <property type="match status" value="1"/>
</dbReference>
<dbReference type="PANTHER" id="PTHR30545">
    <property type="entry name" value="SUGAR FERMENTATION STIMULATION PROTEIN A"/>
    <property type="match status" value="1"/>
</dbReference>
<reference evidence="4 5" key="1">
    <citation type="submission" date="2023-07" db="EMBL/GenBank/DDBJ databases">
        <title>Genomic Encyclopedia of Type Strains, Phase IV (KMG-IV): sequencing the most valuable type-strain genomes for metagenomic binning, comparative biology and taxonomic classification.</title>
        <authorList>
            <person name="Goeker M."/>
        </authorList>
    </citation>
    <scope>NUCLEOTIDE SEQUENCE [LARGE SCALE GENOMIC DNA]</scope>
    <source>
        <strain evidence="4 5">DSM 23948</strain>
    </source>
</reference>
<dbReference type="Gene3D" id="2.40.50.580">
    <property type="match status" value="1"/>
</dbReference>
<name>A0ABT9V9D4_9BACL</name>
<dbReference type="Pfam" id="PF03749">
    <property type="entry name" value="SfsA"/>
    <property type="match status" value="1"/>
</dbReference>
<dbReference type="RefSeq" id="WP_307152002.1">
    <property type="nucleotide sequence ID" value="NZ_JAUSTU010000030.1"/>
</dbReference>
<dbReference type="HAMAP" id="MF_00095">
    <property type="entry name" value="SfsA"/>
    <property type="match status" value="1"/>
</dbReference>
<organism evidence="4 5">
    <name type="scientific">Anoxybacillus andreesenii</name>
    <dbReference type="NCBI Taxonomy" id="1325932"/>
    <lineage>
        <taxon>Bacteria</taxon>
        <taxon>Bacillati</taxon>
        <taxon>Bacillota</taxon>
        <taxon>Bacilli</taxon>
        <taxon>Bacillales</taxon>
        <taxon>Anoxybacillaceae</taxon>
        <taxon>Anoxybacillus</taxon>
    </lineage>
</organism>
<feature type="domain" description="Sugar fermentation stimulation protein C-terminal" evidence="2">
    <location>
        <begin position="80"/>
        <end position="216"/>
    </location>
</feature>
<dbReference type="InterPro" id="IPR041465">
    <property type="entry name" value="SfsA_N"/>
</dbReference>
<dbReference type="CDD" id="cd22359">
    <property type="entry name" value="SfsA-like_bacterial"/>
    <property type="match status" value="1"/>
</dbReference>
<dbReference type="InterPro" id="IPR040452">
    <property type="entry name" value="SfsA_C"/>
</dbReference>
<proteinExistence type="inferred from homology"/>
<dbReference type="NCBIfam" id="TIGR00230">
    <property type="entry name" value="sfsA"/>
    <property type="match status" value="1"/>
</dbReference>
<evidence type="ECO:0000259" key="2">
    <source>
        <dbReference type="Pfam" id="PF03749"/>
    </source>
</evidence>
<comment type="caution">
    <text evidence="4">The sequence shown here is derived from an EMBL/GenBank/DDBJ whole genome shotgun (WGS) entry which is preliminary data.</text>
</comment>
<evidence type="ECO:0000259" key="3">
    <source>
        <dbReference type="Pfam" id="PF17746"/>
    </source>
</evidence>
<dbReference type="PANTHER" id="PTHR30545:SF2">
    <property type="entry name" value="SUGAR FERMENTATION STIMULATION PROTEIN A"/>
    <property type="match status" value="1"/>
</dbReference>
<feature type="domain" description="SfsA N-terminal OB" evidence="3">
    <location>
        <begin position="12"/>
        <end position="77"/>
    </location>
</feature>
<dbReference type="InterPro" id="IPR005224">
    <property type="entry name" value="SfsA"/>
</dbReference>
<comment type="similarity">
    <text evidence="1">Belongs to the SfsA family.</text>
</comment>
<evidence type="ECO:0000313" key="4">
    <source>
        <dbReference type="EMBL" id="MDQ0157549.1"/>
    </source>
</evidence>